<dbReference type="OrthoDB" id="3499212at2"/>
<dbReference type="AlphaFoldDB" id="A0A2R8BZ06"/>
<dbReference type="NCBIfam" id="NF047389">
    <property type="entry name" value="ATPase_Sll1717"/>
    <property type="match status" value="1"/>
</dbReference>
<sequence>MRKVELRHKTIQDLLELNSYEISELKGFVNRSTPFGPISATKLRESKVANDVLFNTRNKVWEFYQRRPRIVIGRKGSGKTSILSHTHQLEEYRYVVNVPSAKAITEFRRSVYPSASDVGLVFVEEAAEVWDRFLNTEIMALLPEEVIASLPSVSSYLEAINRGAGGISQSLSAALNENKEALDGGYIGYLIRAALDLYRGDGEGTYRKALADLDWHLAETNSKVIVILDSLENYHLDRPENAETVCALLKCAGEYGTKFRSFRLCLPAEMYFELRELSENVEKDFVNAMALHWLPIELMTVIAWRYLVYLRIYAPDEIRKFSTLDMGSREDVHRILDSFLPQETLNSSGKKEYSLVYILRHSQLLPRHLIGIMNGIFSNGYSSSVFDDEVSICDGLRTAEQSIYEGVKSAFHKKHPNLDSICACTITELPRFFSDGDLHKVFNFHGKAAMASAGVADYREFKRMLVEVGAIGRANNRSGLYADAEFEYAVRGKLNLSVKDELCLHPIFSGIHESSVNRDSGHYVYPHRHLFEDNGAHRSLMI</sequence>
<dbReference type="Proteomes" id="UP000244912">
    <property type="component" value="Unassembled WGS sequence"/>
</dbReference>
<keyword evidence="2" id="KW-1185">Reference proteome</keyword>
<proteinExistence type="predicted"/>
<evidence type="ECO:0000313" key="2">
    <source>
        <dbReference type="Proteomes" id="UP000244912"/>
    </source>
</evidence>
<organism evidence="1 2">
    <name type="scientific">Palleronia abyssalis</name>
    <dbReference type="NCBI Taxonomy" id="1501240"/>
    <lineage>
        <taxon>Bacteria</taxon>
        <taxon>Pseudomonadati</taxon>
        <taxon>Pseudomonadota</taxon>
        <taxon>Alphaproteobacteria</taxon>
        <taxon>Rhodobacterales</taxon>
        <taxon>Roseobacteraceae</taxon>
        <taxon>Palleronia</taxon>
    </lineage>
</organism>
<dbReference type="RefSeq" id="WP_146190507.1">
    <property type="nucleotide sequence ID" value="NZ_ONZF01000008.1"/>
</dbReference>
<evidence type="ECO:0000313" key="1">
    <source>
        <dbReference type="EMBL" id="SPJ25374.1"/>
    </source>
</evidence>
<gene>
    <name evidence="1" type="ORF">PAA8504_03225</name>
</gene>
<reference evidence="2" key="1">
    <citation type="submission" date="2018-03" db="EMBL/GenBank/DDBJ databases">
        <authorList>
            <person name="Rodrigo-Torres L."/>
            <person name="Arahal R. D."/>
            <person name="Lucena T."/>
        </authorList>
    </citation>
    <scope>NUCLEOTIDE SEQUENCE [LARGE SCALE GENOMIC DNA]</scope>
    <source>
        <strain evidence="2">CECT 8504</strain>
    </source>
</reference>
<accession>A0A2R8BZ06</accession>
<dbReference type="EMBL" id="ONZF01000008">
    <property type="protein sequence ID" value="SPJ25374.1"/>
    <property type="molecule type" value="Genomic_DNA"/>
</dbReference>
<dbReference type="InterPro" id="IPR059206">
    <property type="entry name" value="Sll1717-like"/>
</dbReference>
<name>A0A2R8BZ06_9RHOB</name>
<protein>
    <submittedName>
        <fullName evidence="1">Uncharacterized protein</fullName>
    </submittedName>
</protein>